<dbReference type="Pfam" id="PF03140">
    <property type="entry name" value="DUF247"/>
    <property type="match status" value="1"/>
</dbReference>
<dbReference type="Proteomes" id="UP000326396">
    <property type="component" value="Linkage Group LG12"/>
</dbReference>
<comment type="caution">
    <text evidence="1">The sequence shown here is derived from an EMBL/GenBank/DDBJ whole genome shotgun (WGS) entry which is preliminary data.</text>
</comment>
<dbReference type="OrthoDB" id="2356035at2759"/>
<organism evidence="1 2">
    <name type="scientific">Mikania micrantha</name>
    <name type="common">bitter vine</name>
    <dbReference type="NCBI Taxonomy" id="192012"/>
    <lineage>
        <taxon>Eukaryota</taxon>
        <taxon>Viridiplantae</taxon>
        <taxon>Streptophyta</taxon>
        <taxon>Embryophyta</taxon>
        <taxon>Tracheophyta</taxon>
        <taxon>Spermatophyta</taxon>
        <taxon>Magnoliopsida</taxon>
        <taxon>eudicotyledons</taxon>
        <taxon>Gunneridae</taxon>
        <taxon>Pentapetalae</taxon>
        <taxon>asterids</taxon>
        <taxon>campanulids</taxon>
        <taxon>Asterales</taxon>
        <taxon>Asteraceae</taxon>
        <taxon>Asteroideae</taxon>
        <taxon>Heliantheae alliance</taxon>
        <taxon>Eupatorieae</taxon>
        <taxon>Mikania</taxon>
    </lineage>
</organism>
<reference evidence="1 2" key="1">
    <citation type="submission" date="2019-05" db="EMBL/GenBank/DDBJ databases">
        <title>Mikania micrantha, genome provides insights into the molecular mechanism of rapid growth.</title>
        <authorList>
            <person name="Liu B."/>
        </authorList>
    </citation>
    <scope>NUCLEOTIDE SEQUENCE [LARGE SCALE GENOMIC DNA]</scope>
    <source>
        <strain evidence="1">NLD-2019</strain>
        <tissue evidence="1">Leaf</tissue>
    </source>
</reference>
<evidence type="ECO:0000313" key="2">
    <source>
        <dbReference type="Proteomes" id="UP000326396"/>
    </source>
</evidence>
<dbReference type="InterPro" id="IPR004158">
    <property type="entry name" value="DUF247_pln"/>
</dbReference>
<evidence type="ECO:0000313" key="1">
    <source>
        <dbReference type="EMBL" id="KAD6454485.1"/>
    </source>
</evidence>
<accession>A0A5N6PLF8</accession>
<name>A0A5N6PLF8_9ASTR</name>
<dbReference type="AlphaFoldDB" id="A0A5N6PLF8"/>
<protein>
    <submittedName>
        <fullName evidence="1">Uncharacterized protein</fullName>
    </submittedName>
</protein>
<dbReference type="EMBL" id="SZYD01000004">
    <property type="protein sequence ID" value="KAD6454485.1"/>
    <property type="molecule type" value="Genomic_DNA"/>
</dbReference>
<keyword evidence="2" id="KW-1185">Reference proteome</keyword>
<gene>
    <name evidence="1" type="ORF">E3N88_09191</name>
</gene>
<sequence length="165" mass="18816">MVTNPLLCSPPSSIKDLQQQWLNNSTQAFINHLIANTNLPICIFQLPETLTSQKPDLYIPQRMGLGPIHHFRTDLYSKQQQLKIISTKAVLKPYNITPEFPKTLLEKLTHLVPEVRCGYELYFDITDECLAWVFIVDALFLLDVLSKVADALSSEPADVHHRFGK</sequence>
<proteinExistence type="predicted"/>